<dbReference type="GO" id="GO:0005886">
    <property type="term" value="C:plasma membrane"/>
    <property type="evidence" value="ECO:0007669"/>
    <property type="project" value="InterPro"/>
</dbReference>
<keyword evidence="3 5" id="KW-1133">Transmembrane helix</keyword>
<evidence type="ECO:0000313" key="7">
    <source>
        <dbReference type="EMBL" id="MBB4660909.1"/>
    </source>
</evidence>
<feature type="transmembrane region" description="Helical" evidence="5">
    <location>
        <begin position="53"/>
        <end position="75"/>
    </location>
</feature>
<evidence type="ECO:0000256" key="4">
    <source>
        <dbReference type="ARBA" id="ARBA00023136"/>
    </source>
</evidence>
<dbReference type="AlphaFoldDB" id="A0A840I7P4"/>
<dbReference type="Pfam" id="PF06305">
    <property type="entry name" value="LapA_dom"/>
    <property type="match status" value="1"/>
</dbReference>
<keyword evidence="4 5" id="KW-0472">Membrane</keyword>
<reference evidence="7 8" key="1">
    <citation type="submission" date="2020-08" db="EMBL/GenBank/DDBJ databases">
        <title>Genomic Encyclopedia of Archaeal and Bacterial Type Strains, Phase II (KMG-II): from individual species to whole genera.</title>
        <authorList>
            <person name="Goeker M."/>
        </authorList>
    </citation>
    <scope>NUCLEOTIDE SEQUENCE [LARGE SCALE GENOMIC DNA]</scope>
    <source>
        <strain evidence="7 8">DSM 23288</strain>
    </source>
</reference>
<evidence type="ECO:0000259" key="6">
    <source>
        <dbReference type="Pfam" id="PF06305"/>
    </source>
</evidence>
<protein>
    <submittedName>
        <fullName evidence="7">Putative integral membrane protein</fullName>
    </submittedName>
</protein>
<feature type="transmembrane region" description="Helical" evidence="5">
    <location>
        <begin position="23"/>
        <end position="41"/>
    </location>
</feature>
<keyword evidence="2 5" id="KW-0812">Transmembrane</keyword>
<organism evidence="7 8">
    <name type="scientific">Conexibacter arvalis</name>
    <dbReference type="NCBI Taxonomy" id="912552"/>
    <lineage>
        <taxon>Bacteria</taxon>
        <taxon>Bacillati</taxon>
        <taxon>Actinomycetota</taxon>
        <taxon>Thermoleophilia</taxon>
        <taxon>Solirubrobacterales</taxon>
        <taxon>Conexibacteraceae</taxon>
        <taxon>Conexibacter</taxon>
    </lineage>
</organism>
<comment type="caution">
    <text evidence="7">The sequence shown here is derived from an EMBL/GenBank/DDBJ whole genome shotgun (WGS) entry which is preliminary data.</text>
</comment>
<proteinExistence type="predicted"/>
<dbReference type="InterPro" id="IPR010445">
    <property type="entry name" value="LapA_dom"/>
</dbReference>
<evidence type="ECO:0000256" key="3">
    <source>
        <dbReference type="ARBA" id="ARBA00022989"/>
    </source>
</evidence>
<name>A0A840I7P4_9ACTN</name>
<evidence type="ECO:0000256" key="1">
    <source>
        <dbReference type="ARBA" id="ARBA00022475"/>
    </source>
</evidence>
<sequence>MSDSPTHGHGGAPAESKRDRNRTIAVGILATLAAVFAVANLDEVKVSFLFGSVHMPLIIVIVGCLLIGAAIGAFLTRRGSKRG</sequence>
<evidence type="ECO:0000256" key="2">
    <source>
        <dbReference type="ARBA" id="ARBA00022692"/>
    </source>
</evidence>
<gene>
    <name evidence="7" type="ORF">BDZ31_000482</name>
</gene>
<keyword evidence="8" id="KW-1185">Reference proteome</keyword>
<keyword evidence="1" id="KW-1003">Cell membrane</keyword>
<evidence type="ECO:0000256" key="5">
    <source>
        <dbReference type="SAM" id="Phobius"/>
    </source>
</evidence>
<dbReference type="EMBL" id="JACHNU010000001">
    <property type="protein sequence ID" value="MBB4660909.1"/>
    <property type="molecule type" value="Genomic_DNA"/>
</dbReference>
<evidence type="ECO:0000313" key="8">
    <source>
        <dbReference type="Proteomes" id="UP000585272"/>
    </source>
</evidence>
<dbReference type="RefSeq" id="WP_183338618.1">
    <property type="nucleotide sequence ID" value="NZ_JACHNU010000001.1"/>
</dbReference>
<accession>A0A840I7P4</accession>
<dbReference type="Proteomes" id="UP000585272">
    <property type="component" value="Unassembled WGS sequence"/>
</dbReference>
<feature type="domain" description="Lipopolysaccharide assembly protein A" evidence="6">
    <location>
        <begin position="40"/>
        <end position="75"/>
    </location>
</feature>